<protein>
    <recommendedName>
        <fullName evidence="4">PRC-barrel domain-containing protein</fullName>
    </recommendedName>
</protein>
<name>A0A8J8CEM7_9EURY</name>
<comment type="caution">
    <text evidence="2">The sequence shown here is derived from an EMBL/GenBank/DDBJ whole genome shotgun (WGS) entry which is preliminary data.</text>
</comment>
<evidence type="ECO:0000313" key="2">
    <source>
        <dbReference type="EMBL" id="MBX0305890.1"/>
    </source>
</evidence>
<evidence type="ECO:0000256" key="1">
    <source>
        <dbReference type="SAM" id="MobiDB-lite"/>
    </source>
</evidence>
<organism evidence="2 3">
    <name type="scientific">Haloarcula salinisoli</name>
    <dbReference type="NCBI Taxonomy" id="2487746"/>
    <lineage>
        <taxon>Archaea</taxon>
        <taxon>Methanobacteriati</taxon>
        <taxon>Methanobacteriota</taxon>
        <taxon>Stenosarchaea group</taxon>
        <taxon>Halobacteria</taxon>
        <taxon>Halobacteriales</taxon>
        <taxon>Haloarculaceae</taxon>
        <taxon>Haloarcula</taxon>
    </lineage>
</organism>
<proteinExistence type="predicted"/>
<evidence type="ECO:0008006" key="4">
    <source>
        <dbReference type="Google" id="ProtNLM"/>
    </source>
</evidence>
<gene>
    <name evidence="2" type="ORF">EGD98_19785</name>
</gene>
<sequence>MAEPTAADEAVRVTPQEEDEGKTVVNPDGEEVGMVVDVDNGQMHVNPHPSITDRIRTVLGWSDHDDEDSYLLDTDHIERVEDDQVVLRMGPESE</sequence>
<reference evidence="2" key="1">
    <citation type="submission" date="2021-06" db="EMBL/GenBank/DDBJ databases">
        <title>Halomicroarcula sp. F24A a new haloarchaeum isolated from saline soil.</title>
        <authorList>
            <person name="Duran-Viseras A."/>
            <person name="Sanchez-Porro C."/>
            <person name="Ventosa A."/>
        </authorList>
    </citation>
    <scope>NUCLEOTIDE SEQUENCE</scope>
    <source>
        <strain evidence="2">F24A</strain>
    </source>
</reference>
<feature type="region of interest" description="Disordered" evidence="1">
    <location>
        <begin position="1"/>
        <end position="27"/>
    </location>
</feature>
<accession>A0A8J8CEM7</accession>
<dbReference type="AlphaFoldDB" id="A0A8J8CEM7"/>
<keyword evidence="3" id="KW-1185">Reference proteome</keyword>
<evidence type="ECO:0000313" key="3">
    <source>
        <dbReference type="Proteomes" id="UP000783863"/>
    </source>
</evidence>
<dbReference type="Proteomes" id="UP000783863">
    <property type="component" value="Unassembled WGS sequence"/>
</dbReference>
<dbReference type="EMBL" id="RKLQ01000006">
    <property type="protein sequence ID" value="MBX0305890.1"/>
    <property type="molecule type" value="Genomic_DNA"/>
</dbReference>